<dbReference type="EMBL" id="JAJSOW010000108">
    <property type="protein sequence ID" value="KAI9153446.1"/>
    <property type="molecule type" value="Genomic_DNA"/>
</dbReference>
<reference evidence="2" key="1">
    <citation type="journal article" date="2022" name="Plant J.">
        <title>Strategies of tolerance reflected in two North American maple genomes.</title>
        <authorList>
            <person name="McEvoy S.L."/>
            <person name="Sezen U.U."/>
            <person name="Trouern-Trend A."/>
            <person name="McMahon S.M."/>
            <person name="Schaberg P.G."/>
            <person name="Yang J."/>
            <person name="Wegrzyn J.L."/>
            <person name="Swenson N.G."/>
        </authorList>
    </citation>
    <scope>NUCLEOTIDE SEQUENCE</scope>
    <source>
        <strain evidence="2">91603</strain>
    </source>
</reference>
<comment type="caution">
    <text evidence="2">The sequence shown here is derived from an EMBL/GenBank/DDBJ whole genome shotgun (WGS) entry which is preliminary data.</text>
</comment>
<accession>A0AAD5I5U2</accession>
<gene>
    <name evidence="2" type="ORF">LWI28_011535</name>
</gene>
<organism evidence="2 3">
    <name type="scientific">Acer negundo</name>
    <name type="common">Box elder</name>
    <dbReference type="NCBI Taxonomy" id="4023"/>
    <lineage>
        <taxon>Eukaryota</taxon>
        <taxon>Viridiplantae</taxon>
        <taxon>Streptophyta</taxon>
        <taxon>Embryophyta</taxon>
        <taxon>Tracheophyta</taxon>
        <taxon>Spermatophyta</taxon>
        <taxon>Magnoliopsida</taxon>
        <taxon>eudicotyledons</taxon>
        <taxon>Gunneridae</taxon>
        <taxon>Pentapetalae</taxon>
        <taxon>rosids</taxon>
        <taxon>malvids</taxon>
        <taxon>Sapindales</taxon>
        <taxon>Sapindaceae</taxon>
        <taxon>Hippocastanoideae</taxon>
        <taxon>Acereae</taxon>
        <taxon>Acer</taxon>
    </lineage>
</organism>
<feature type="region of interest" description="Disordered" evidence="1">
    <location>
        <begin position="1"/>
        <end position="48"/>
    </location>
</feature>
<name>A0AAD5I5U2_ACENE</name>
<proteinExistence type="predicted"/>
<evidence type="ECO:0000313" key="3">
    <source>
        <dbReference type="Proteomes" id="UP001064489"/>
    </source>
</evidence>
<reference evidence="2" key="2">
    <citation type="submission" date="2023-02" db="EMBL/GenBank/DDBJ databases">
        <authorList>
            <person name="Swenson N.G."/>
            <person name="Wegrzyn J.L."/>
            <person name="Mcevoy S.L."/>
        </authorList>
    </citation>
    <scope>NUCLEOTIDE SEQUENCE</scope>
    <source>
        <strain evidence="2">91603</strain>
        <tissue evidence="2">Leaf</tissue>
    </source>
</reference>
<feature type="compositionally biased region" description="Basic and acidic residues" evidence="1">
    <location>
        <begin position="1"/>
        <end position="10"/>
    </location>
</feature>
<evidence type="ECO:0000256" key="1">
    <source>
        <dbReference type="SAM" id="MobiDB-lite"/>
    </source>
</evidence>
<dbReference type="AlphaFoldDB" id="A0AAD5I5U2"/>
<sequence>MLLDSHHFTVAEENEDKDEGRCGGRRRRRPRPVQRKKTKMKITTGRRRKVESIGQDLDEVVPLPWSPKAEKADIIIYWTILGVRVDSSAVEEEEAEDISGAEKVFTAT</sequence>
<protein>
    <submittedName>
        <fullName evidence="2">Uncharacterized protein</fullName>
    </submittedName>
</protein>
<evidence type="ECO:0000313" key="2">
    <source>
        <dbReference type="EMBL" id="KAI9153446.1"/>
    </source>
</evidence>
<keyword evidence="3" id="KW-1185">Reference proteome</keyword>
<dbReference type="Proteomes" id="UP001064489">
    <property type="component" value="Chromosome 11"/>
</dbReference>
<feature type="compositionally biased region" description="Basic residues" evidence="1">
    <location>
        <begin position="23"/>
        <end position="48"/>
    </location>
</feature>